<dbReference type="PANTHER" id="PTHR43283:SF3">
    <property type="entry name" value="BETA-LACTAMASE FAMILY PROTEIN (AFU_ORTHOLOGUE AFUA_5G07500)"/>
    <property type="match status" value="1"/>
</dbReference>
<evidence type="ECO:0000313" key="3">
    <source>
        <dbReference type="EMBL" id="TDR94652.1"/>
    </source>
</evidence>
<dbReference type="PANTHER" id="PTHR43283">
    <property type="entry name" value="BETA-LACTAMASE-RELATED"/>
    <property type="match status" value="1"/>
</dbReference>
<evidence type="ECO:0000313" key="4">
    <source>
        <dbReference type="Proteomes" id="UP000295122"/>
    </source>
</evidence>
<dbReference type="SUPFAM" id="SSF56601">
    <property type="entry name" value="beta-lactamase/transpeptidase-like"/>
    <property type="match status" value="1"/>
</dbReference>
<dbReference type="OrthoDB" id="9808046at2"/>
<dbReference type="InterPro" id="IPR012338">
    <property type="entry name" value="Beta-lactam/transpept-like"/>
</dbReference>
<name>A0A4R7C9D5_9HYPH</name>
<keyword evidence="4" id="KW-1185">Reference proteome</keyword>
<reference evidence="3 4" key="1">
    <citation type="submission" date="2019-03" db="EMBL/GenBank/DDBJ databases">
        <title>Genomic Encyclopedia of Type Strains, Phase IV (KMG-IV): sequencing the most valuable type-strain genomes for metagenomic binning, comparative biology and taxonomic classification.</title>
        <authorList>
            <person name="Goeker M."/>
        </authorList>
    </citation>
    <scope>NUCLEOTIDE SEQUENCE [LARGE SCALE GENOMIC DNA]</scope>
    <source>
        <strain evidence="3 4">DSM 25903</strain>
    </source>
</reference>
<feature type="chain" id="PRO_5020599556" evidence="1">
    <location>
        <begin position="23"/>
        <end position="421"/>
    </location>
</feature>
<feature type="domain" description="Beta-lactamase-related" evidence="2">
    <location>
        <begin position="44"/>
        <end position="403"/>
    </location>
</feature>
<dbReference type="AlphaFoldDB" id="A0A4R7C9D5"/>
<organism evidence="3 4">
    <name type="scientific">Enterovirga rhinocerotis</name>
    <dbReference type="NCBI Taxonomy" id="1339210"/>
    <lineage>
        <taxon>Bacteria</taxon>
        <taxon>Pseudomonadati</taxon>
        <taxon>Pseudomonadota</taxon>
        <taxon>Alphaproteobacteria</taxon>
        <taxon>Hyphomicrobiales</taxon>
        <taxon>Methylobacteriaceae</taxon>
        <taxon>Enterovirga</taxon>
    </lineage>
</organism>
<dbReference type="InterPro" id="IPR001466">
    <property type="entry name" value="Beta-lactam-related"/>
</dbReference>
<sequence length="421" mass="45365">MSRLHSAALAAALLSFAGAAAAQTSGAAEGMAVDRLARIAPVMKDEIAKGTVPGAVTLIARNGKIVHFEAHGFLDSGKTKPMPKDAVFRAYSMTKPIVSVAAMALVEQGKLSLRDPLSQYFPEFKQMKVLVEQRDGRGLTSRAEVPATRPILIWDLLRHTAGFTYSGSSPFPELRDAYLKADVESSVGDVSTEEFMKRLAAIPLAYEPGMRWEYSVATDVLGLVVEKVAGKRLDVHLEETIFKPLGMKDTSFQAKESQLPRLADAFDADPLKASSWKANRIEADPGKRYLRGGSGTATTAEDYFRFAQMMLNKGQLDGARILGRDTVEYMTSNHIGGLAGDPLPTTGPGYGFGLGFGVRLAEGNAWVSGSTGDYMWAGAGGTSFTIDPKEKIVGVFMAAGPSTRQHTRFLFKNLIYGALVE</sequence>
<comment type="caution">
    <text evidence="3">The sequence shown here is derived from an EMBL/GenBank/DDBJ whole genome shotgun (WGS) entry which is preliminary data.</text>
</comment>
<keyword evidence="1" id="KW-0732">Signal</keyword>
<dbReference type="EMBL" id="SNZR01000011">
    <property type="protein sequence ID" value="TDR94652.1"/>
    <property type="molecule type" value="Genomic_DNA"/>
</dbReference>
<accession>A0A4R7C9D5</accession>
<gene>
    <name evidence="3" type="ORF">EV668_1940</name>
</gene>
<protein>
    <submittedName>
        <fullName evidence="3">CubicO group peptidase (Beta-lactamase class C family)</fullName>
    </submittedName>
</protein>
<evidence type="ECO:0000256" key="1">
    <source>
        <dbReference type="SAM" id="SignalP"/>
    </source>
</evidence>
<dbReference type="Proteomes" id="UP000295122">
    <property type="component" value="Unassembled WGS sequence"/>
</dbReference>
<evidence type="ECO:0000259" key="2">
    <source>
        <dbReference type="Pfam" id="PF00144"/>
    </source>
</evidence>
<feature type="signal peptide" evidence="1">
    <location>
        <begin position="1"/>
        <end position="22"/>
    </location>
</feature>
<dbReference type="Gene3D" id="3.40.710.10">
    <property type="entry name" value="DD-peptidase/beta-lactamase superfamily"/>
    <property type="match status" value="1"/>
</dbReference>
<dbReference type="InterPro" id="IPR050789">
    <property type="entry name" value="Diverse_Enzym_Activities"/>
</dbReference>
<proteinExistence type="predicted"/>
<dbReference type="Pfam" id="PF00144">
    <property type="entry name" value="Beta-lactamase"/>
    <property type="match status" value="1"/>
</dbReference>
<dbReference type="RefSeq" id="WP_133769523.1">
    <property type="nucleotide sequence ID" value="NZ_SNZR01000011.1"/>
</dbReference>